<sequence length="171" mass="19726">MAKGKTRFPLQIRIIHRYLGYFLSGIMMVYAVSGIVMIFRETNFLKNEVVLEQQLEPNLTGAELSPKLRMRVKVEKEEGDVLYFKDGNYNQKTGVVIATKMELPFVLEKMERLHKATTNSPLYFLNIFFGVSLLFFVLSAFWMYSPKMPVFKKGMYFAVGGVILTIVLLFV</sequence>
<keyword evidence="1" id="KW-0472">Membrane</keyword>
<feature type="transmembrane region" description="Helical" evidence="1">
    <location>
        <begin position="21"/>
        <end position="39"/>
    </location>
</feature>
<dbReference type="OrthoDB" id="9787788at2"/>
<proteinExistence type="predicted"/>
<gene>
    <name evidence="2" type="ORF">ALGA_3439</name>
</gene>
<reference evidence="3" key="2">
    <citation type="journal article" date="2020" name="Antonie Van Leeuwenhoek">
        <title>Labilibaculum antarcticum sp. nov., a novel facultative anaerobic, psychrotorelant bacterium isolated from marine sediment of Antarctica.</title>
        <authorList>
            <person name="Watanabe M."/>
            <person name="Kojima H."/>
            <person name="Fukui M."/>
        </authorList>
    </citation>
    <scope>NUCLEOTIDE SEQUENCE [LARGE SCALE GENOMIC DNA]</scope>
    <source>
        <strain evidence="3">SPP2</strain>
    </source>
</reference>
<evidence type="ECO:0000313" key="2">
    <source>
        <dbReference type="EMBL" id="BAX81737.1"/>
    </source>
</evidence>
<feature type="transmembrane region" description="Helical" evidence="1">
    <location>
        <begin position="154"/>
        <end position="170"/>
    </location>
</feature>
<dbReference type="RefSeq" id="WP_096431410.1">
    <property type="nucleotide sequence ID" value="NZ_AP018042.1"/>
</dbReference>
<organism evidence="2 3">
    <name type="scientific">Labilibaculum antarcticum</name>
    <dbReference type="NCBI Taxonomy" id="1717717"/>
    <lineage>
        <taxon>Bacteria</taxon>
        <taxon>Pseudomonadati</taxon>
        <taxon>Bacteroidota</taxon>
        <taxon>Bacteroidia</taxon>
        <taxon>Marinilabiliales</taxon>
        <taxon>Marinifilaceae</taxon>
        <taxon>Labilibaculum</taxon>
    </lineage>
</organism>
<dbReference type="KEGG" id="mbas:ALGA_3439"/>
<dbReference type="AlphaFoldDB" id="A0A1Y1CMW6"/>
<keyword evidence="1" id="KW-1133">Transmembrane helix</keyword>
<accession>A0A1Y1CMW6</accession>
<dbReference type="Proteomes" id="UP000218267">
    <property type="component" value="Chromosome"/>
</dbReference>
<dbReference type="EMBL" id="AP018042">
    <property type="protein sequence ID" value="BAX81737.1"/>
    <property type="molecule type" value="Genomic_DNA"/>
</dbReference>
<name>A0A1Y1CMW6_9BACT</name>
<keyword evidence="1" id="KW-0812">Transmembrane</keyword>
<keyword evidence="3" id="KW-1185">Reference proteome</keyword>
<reference evidence="2 3" key="1">
    <citation type="journal article" date="2018" name="Mar. Genomics">
        <title>Complete genome sequence of Marinifilaceae bacterium strain SPP2, isolated from the Antarctic marine sediment.</title>
        <authorList>
            <person name="Watanabe M."/>
            <person name="Kojima H."/>
            <person name="Fukui M."/>
        </authorList>
    </citation>
    <scope>NUCLEOTIDE SEQUENCE [LARGE SCALE GENOMIC DNA]</scope>
    <source>
        <strain evidence="2 3">SPP2</strain>
    </source>
</reference>
<feature type="transmembrane region" description="Helical" evidence="1">
    <location>
        <begin position="122"/>
        <end position="142"/>
    </location>
</feature>
<protein>
    <submittedName>
        <fullName evidence="2">Membrane protein</fullName>
    </submittedName>
</protein>
<evidence type="ECO:0000313" key="3">
    <source>
        <dbReference type="Proteomes" id="UP000218267"/>
    </source>
</evidence>
<evidence type="ECO:0000256" key="1">
    <source>
        <dbReference type="SAM" id="Phobius"/>
    </source>
</evidence>